<organism evidence="3 4">
    <name type="scientific">Trichophyton violaceum</name>
    <dbReference type="NCBI Taxonomy" id="34388"/>
    <lineage>
        <taxon>Eukaryota</taxon>
        <taxon>Fungi</taxon>
        <taxon>Dikarya</taxon>
        <taxon>Ascomycota</taxon>
        <taxon>Pezizomycotina</taxon>
        <taxon>Eurotiomycetes</taxon>
        <taxon>Eurotiomycetidae</taxon>
        <taxon>Onygenales</taxon>
        <taxon>Arthrodermataceae</taxon>
        <taxon>Trichophyton</taxon>
    </lineage>
</organism>
<feature type="region of interest" description="Disordered" evidence="1">
    <location>
        <begin position="59"/>
        <end position="92"/>
    </location>
</feature>
<dbReference type="PANTHER" id="PTHR38795:SF1">
    <property type="entry name" value="DUF6604 DOMAIN-CONTAINING PROTEIN"/>
    <property type="match status" value="1"/>
</dbReference>
<dbReference type="Pfam" id="PF20253">
    <property type="entry name" value="DUF6604"/>
    <property type="match status" value="1"/>
</dbReference>
<dbReference type="EMBL" id="LHPN01000002">
    <property type="protein sequence ID" value="OAL73605.1"/>
    <property type="molecule type" value="Genomic_DNA"/>
</dbReference>
<keyword evidence="4" id="KW-1185">Reference proteome</keyword>
<dbReference type="PANTHER" id="PTHR38795">
    <property type="entry name" value="DUF6604 DOMAIN-CONTAINING PROTEIN"/>
    <property type="match status" value="1"/>
</dbReference>
<gene>
    <name evidence="3" type="ORF">A7D00_1633</name>
</gene>
<dbReference type="InterPro" id="IPR046539">
    <property type="entry name" value="DUF6604"/>
</dbReference>
<name>A0A178FP25_TRIVO</name>
<evidence type="ECO:0000256" key="1">
    <source>
        <dbReference type="SAM" id="MobiDB-lite"/>
    </source>
</evidence>
<feature type="compositionally biased region" description="Basic and acidic residues" evidence="1">
    <location>
        <begin position="188"/>
        <end position="210"/>
    </location>
</feature>
<comment type="caution">
    <text evidence="3">The sequence shown here is derived from an EMBL/GenBank/DDBJ whole genome shotgun (WGS) entry which is preliminary data.</text>
</comment>
<dbReference type="Proteomes" id="UP000243519">
    <property type="component" value="Unassembled WGS sequence"/>
</dbReference>
<feature type="compositionally biased region" description="Basic residues" evidence="1">
    <location>
        <begin position="66"/>
        <end position="79"/>
    </location>
</feature>
<proteinExistence type="predicted"/>
<dbReference type="AlphaFoldDB" id="A0A178FP25"/>
<protein>
    <recommendedName>
        <fullName evidence="2">DUF6604 domain-containing protein</fullName>
    </recommendedName>
</protein>
<reference evidence="3 4" key="1">
    <citation type="submission" date="2016-05" db="EMBL/GenBank/DDBJ databases">
        <title>Genome sequencing of Trichophyton violaceum CMCC(F)T3l isolated from hair.</title>
        <authorList>
            <person name="Zhan P."/>
            <person name="Tao Y."/>
            <person name="Liu W."/>
        </authorList>
    </citation>
    <scope>NUCLEOTIDE SEQUENCE [LARGE SCALE GENOMIC DNA]</scope>
    <source>
        <strain evidence="4">CMCC(F)T3l</strain>
    </source>
</reference>
<feature type="domain" description="DUF6604" evidence="2">
    <location>
        <begin position="34"/>
        <end position="284"/>
    </location>
</feature>
<evidence type="ECO:0000313" key="3">
    <source>
        <dbReference type="EMBL" id="OAL73605.1"/>
    </source>
</evidence>
<feature type="region of interest" description="Disordered" evidence="1">
    <location>
        <begin position="188"/>
        <end position="217"/>
    </location>
</feature>
<feature type="compositionally biased region" description="Low complexity" evidence="1">
    <location>
        <begin position="80"/>
        <end position="92"/>
    </location>
</feature>
<evidence type="ECO:0000313" key="4">
    <source>
        <dbReference type="Proteomes" id="UP000243519"/>
    </source>
</evidence>
<dbReference type="OrthoDB" id="5238236at2759"/>
<evidence type="ECO:0000259" key="2">
    <source>
        <dbReference type="Pfam" id="PF20253"/>
    </source>
</evidence>
<accession>A0A178FP25</accession>
<sequence>MGLHPSLIRTHSSIIVFASLMCFHNDYLTSSYLQYKQDTNAVASWLAKTARACGYEIDQQSDQPKKGGRAKGKARKAARAAKASTNSSSKNSASVKPQTYVIAIRDFIPLAETIVKCEAPRVRVPSTFVTTIERAISARRSHHNILGEKRRTNEDGHGYFISVLERVHNILRPLFVEENKEGLANKFEKLGVEEPSDERAPTPDTTKSEFPESGSDATYEAERVQDINEMYSAFCLIIQDYRAFRIAIQETWLGYRHGVFDLVSASIMTNTALEFARQLEKDAAPLFDKFGGSAMVMEAVFLAQCHNMGEDKDFRELPGDDLNFRVWEAATEIFFPTYMFLQGFVPMVSKDNMPVIKPGYYGVYDPTSDRTNKTPREKFQEDKVILTEHSTEFALLCICAPDLLAEDELTRGLMEAFQTHTVTLSLSFATKVYLDIHHALRGDVRRGLSDLMATANMIDESISDNFQYHKSLRVTGWPRSNDTVLEKIQQFIGLWIKRDPVREARRRLKQPPREPYMLLSSHPLLCGLIAYSLKAKFQEVSLAFADAWGSILYTYHLYNAVKQEKLLRNNWPDMDVIMGMQDKIFVGDRPQTPEDYLKQFALSMGWSAAAFSRNRRQGALPVSSRGPKTLKELAPAAQMFKPRFCEGAVQRDWTTTDIEQIVSKSNWSWDEEASPSEDIRVYSMSRSMTKEQKKATPGAVNAAELLKQLRNTLHKESLELSIPYLSFHRICWSVLRSIHEHCRPTLRNMFGGGYMERENQLPFVVGYIFMAASNTQTLSGLLGAKKSDEVTSKLLSEAATAMDECITTVGKQCCDMLERLNFRFIDGMDDEVEKEGDKDKNENN</sequence>